<dbReference type="Pfam" id="PF02567">
    <property type="entry name" value="PhzC-PhzF"/>
    <property type="match status" value="1"/>
</dbReference>
<dbReference type="InterPro" id="IPR003719">
    <property type="entry name" value="Phenazine_PhzF-like"/>
</dbReference>
<dbReference type="AlphaFoldDB" id="A0A1B2DQV3"/>
<dbReference type="EMBL" id="CP016808">
    <property type="protein sequence ID" value="ANY70086.1"/>
    <property type="molecule type" value="Genomic_DNA"/>
</dbReference>
<dbReference type="PIRSF" id="PIRSF016184">
    <property type="entry name" value="PhzC_PhzF"/>
    <property type="match status" value="1"/>
</dbReference>
<sequence length="266" mass="29113">MVPIYIVDAFTSEAFGGNPAAVCLLEALSDERWMQQVAAEMNLSETAFVAPREGGYELRWFTPASEVDLCGHATLAAAFVLWKAERLSPNQAAAFWTRSGVLTVELGEDGAEMTMNFPSEPPAPAKAPEALIEGLGLIPRYTGRNRMDYVVEVDSEQTVRALKPDFSQLRLLDGRGVVVTARAEGQAAYDFVSRAFYPNMGVLEDPVTGSAHCALAPYWAKRLRKDELVGYQASARGGFVKVKNTMDRVQLSGQAVLMMRGELEEI</sequence>
<organism evidence="4">
    <name type="scientific">Paenibacillus sp. BIHB 4019</name>
    <dbReference type="NCBI Taxonomy" id="1870819"/>
    <lineage>
        <taxon>Bacteria</taxon>
        <taxon>Bacillati</taxon>
        <taxon>Bacillota</taxon>
        <taxon>Bacilli</taxon>
        <taxon>Bacillales</taxon>
        <taxon>Paenibacillaceae</taxon>
        <taxon>Paenibacillus</taxon>
    </lineage>
</organism>
<reference evidence="4" key="1">
    <citation type="submission" date="2016-08" db="EMBL/GenBank/DDBJ databases">
        <title>Complete Genome Seqeunce of Paenibacillus sp. BIHB 4019 from tea rhizoplane.</title>
        <authorList>
            <person name="Thakur R."/>
            <person name="Swarnkar M.K."/>
            <person name="Gulati A."/>
        </authorList>
    </citation>
    <scope>NUCLEOTIDE SEQUENCE [LARGE SCALE GENOMIC DNA]</scope>
    <source>
        <strain evidence="4">BIHB4019</strain>
    </source>
</reference>
<feature type="active site" evidence="3">
    <location>
        <position position="45"/>
    </location>
</feature>
<dbReference type="GO" id="GO:0005737">
    <property type="term" value="C:cytoplasm"/>
    <property type="evidence" value="ECO:0007669"/>
    <property type="project" value="TreeGrafter"/>
</dbReference>
<dbReference type="PANTHER" id="PTHR13774:SF17">
    <property type="entry name" value="PHENAZINE BIOSYNTHESIS-LIKE DOMAIN-CONTAINING PROTEIN"/>
    <property type="match status" value="1"/>
</dbReference>
<evidence type="ECO:0000256" key="2">
    <source>
        <dbReference type="ARBA" id="ARBA00023235"/>
    </source>
</evidence>
<dbReference type="PANTHER" id="PTHR13774">
    <property type="entry name" value="PHENAZINE BIOSYNTHESIS PROTEIN"/>
    <property type="match status" value="1"/>
</dbReference>
<dbReference type="SUPFAM" id="SSF54506">
    <property type="entry name" value="Diaminopimelate epimerase-like"/>
    <property type="match status" value="1"/>
</dbReference>
<evidence type="ECO:0000256" key="3">
    <source>
        <dbReference type="PIRSR" id="PIRSR016184-1"/>
    </source>
</evidence>
<dbReference type="Gene3D" id="3.10.310.10">
    <property type="entry name" value="Diaminopimelate Epimerase, Chain A, domain 1"/>
    <property type="match status" value="2"/>
</dbReference>
<protein>
    <submittedName>
        <fullName evidence="4">Oxidoreductase</fullName>
    </submittedName>
</protein>
<dbReference type="NCBIfam" id="TIGR00654">
    <property type="entry name" value="PhzF_family"/>
    <property type="match status" value="1"/>
</dbReference>
<gene>
    <name evidence="4" type="ORF">BBD42_29005</name>
</gene>
<dbReference type="GO" id="GO:0016853">
    <property type="term" value="F:isomerase activity"/>
    <property type="evidence" value="ECO:0007669"/>
    <property type="project" value="UniProtKB-KW"/>
</dbReference>
<keyword evidence="2" id="KW-0413">Isomerase</keyword>
<dbReference type="RefSeq" id="WP_099521026.1">
    <property type="nucleotide sequence ID" value="NZ_CP016808.1"/>
</dbReference>
<evidence type="ECO:0000313" key="4">
    <source>
        <dbReference type="EMBL" id="ANY70086.1"/>
    </source>
</evidence>
<comment type="similarity">
    <text evidence="1">Belongs to the PhzF family.</text>
</comment>
<accession>A0A1B2DQV3</accession>
<evidence type="ECO:0000256" key="1">
    <source>
        <dbReference type="ARBA" id="ARBA00008270"/>
    </source>
</evidence>
<name>A0A1B2DQV3_9BACL</name>
<proteinExistence type="inferred from homology"/>